<dbReference type="GeneID" id="52229533"/>
<reference evidence="2 3" key="1">
    <citation type="journal article" date="2018" name="Genome Biol. Evol.">
        <title>Complete Genome Sequence of Streptococcus ruminantium sp. nov. GUT-187T (=DSM 104980T =JCM 31869T), the Type Strain of S. ruminantium, and Comparison with Genome Sequences of Streptococcus suis Strains.</title>
        <authorList>
            <person name="Tohya M."/>
            <person name="Sekizaki T."/>
            <person name="Miyoshi-Akiyama T."/>
        </authorList>
    </citation>
    <scope>NUCLEOTIDE SEQUENCE [LARGE SCALE GENOMIC DNA]</scope>
    <source>
        <strain evidence="2 3">GUT187T</strain>
    </source>
</reference>
<feature type="transmembrane region" description="Helical" evidence="1">
    <location>
        <begin position="164"/>
        <end position="185"/>
    </location>
</feature>
<keyword evidence="1" id="KW-0812">Transmembrane</keyword>
<dbReference type="KEGG" id="srq:SR187_4915"/>
<dbReference type="OrthoDB" id="2836052at2"/>
<dbReference type="AlphaFoldDB" id="A0A2Z5TZB8"/>
<keyword evidence="1" id="KW-0472">Membrane</keyword>
<accession>A0A2Z5TZB8</accession>
<feature type="transmembrane region" description="Helical" evidence="1">
    <location>
        <begin position="53"/>
        <end position="73"/>
    </location>
</feature>
<gene>
    <name evidence="2" type="ORF">SR187_4915</name>
</gene>
<feature type="transmembrane region" description="Helical" evidence="1">
    <location>
        <begin position="93"/>
        <end position="120"/>
    </location>
</feature>
<organism evidence="2 3">
    <name type="scientific">Streptococcus ruminantium</name>
    <dbReference type="NCBI Taxonomy" id="1917441"/>
    <lineage>
        <taxon>Bacteria</taxon>
        <taxon>Bacillati</taxon>
        <taxon>Bacillota</taxon>
        <taxon>Bacilli</taxon>
        <taxon>Lactobacillales</taxon>
        <taxon>Streptococcaceae</taxon>
        <taxon>Streptococcus</taxon>
    </lineage>
</organism>
<dbReference type="Proteomes" id="UP000269331">
    <property type="component" value="Chromosome"/>
</dbReference>
<keyword evidence="1" id="KW-1133">Transmembrane helix</keyword>
<evidence type="ECO:0000313" key="2">
    <source>
        <dbReference type="EMBL" id="BBA92591.1"/>
    </source>
</evidence>
<sequence length="242" mass="27272">MTLNKLNFLKESIRELYSSGSIYLGELISFLPPILVTLFILNNPGTSFGIKHVSNFYAMMGMLMAVIHANRIINRDFSHNTISLFFNRQQNRINYVASNVLYAIAVALIYALNGLLLLLIVSKLGVPGEIEIHFLAAFIGNTVLLVLFYFLLSNIFYLYKFRSGFVFGILAGLLLFVPNILNTILNNTSYDFLIKIIEILPFYSLPVFVASNIMSVSQYVVVIITTTLLYGLTLKKSMGYSF</sequence>
<evidence type="ECO:0000313" key="3">
    <source>
        <dbReference type="Proteomes" id="UP000269331"/>
    </source>
</evidence>
<feature type="transmembrane region" description="Helical" evidence="1">
    <location>
        <begin position="132"/>
        <end position="152"/>
    </location>
</feature>
<dbReference type="EMBL" id="AP018400">
    <property type="protein sequence ID" value="BBA92591.1"/>
    <property type="molecule type" value="Genomic_DNA"/>
</dbReference>
<evidence type="ECO:0000256" key="1">
    <source>
        <dbReference type="SAM" id="Phobius"/>
    </source>
</evidence>
<dbReference type="RefSeq" id="WP_120171681.1">
    <property type="nucleotide sequence ID" value="NZ_AP018400.1"/>
</dbReference>
<feature type="transmembrane region" description="Helical" evidence="1">
    <location>
        <begin position="21"/>
        <end position="41"/>
    </location>
</feature>
<name>A0A2Z5TZB8_9STRE</name>
<protein>
    <submittedName>
        <fullName evidence="2">Membrane protein</fullName>
    </submittedName>
</protein>
<feature type="transmembrane region" description="Helical" evidence="1">
    <location>
        <begin position="205"/>
        <end position="232"/>
    </location>
</feature>
<proteinExistence type="predicted"/>